<dbReference type="PROSITE" id="PS51186">
    <property type="entry name" value="GNAT"/>
    <property type="match status" value="1"/>
</dbReference>
<dbReference type="eggNOG" id="COG0456">
    <property type="taxonomic scope" value="Bacteria"/>
</dbReference>
<dbReference type="HOGENOM" id="CLU_976335_0_0_3"/>
<dbReference type="InterPro" id="IPR050832">
    <property type="entry name" value="Bact_Acetyltransf"/>
</dbReference>
<dbReference type="SUPFAM" id="SSF55729">
    <property type="entry name" value="Acyl-CoA N-acyltransferases (Nat)"/>
    <property type="match status" value="1"/>
</dbReference>
<proteinExistence type="predicted"/>
<keyword evidence="1 4" id="KW-0808">Transferase</keyword>
<evidence type="ECO:0000259" key="3">
    <source>
        <dbReference type="PROSITE" id="PS51186"/>
    </source>
</evidence>
<sequence>MALELIPLDQHHVPELGRICHEAFSALQERHGVARDIPDLDTGLRIISHVAARSDYSGVVAAIDGRIVGSNFLLHSDFVAGVGPLTVDPQVQSRGVGRALMQWVINEADRRGIRQLRLFQEAINTTSLSLYTALGFDWRGSAVLMQAQPASTDDPSIRPLSVDDLDSIALLSRTAYGFSRAGDAAQLLAAQIPGFLRQRDGRAVGYLISSLFGHGGAETEEDLFALIAQAARQVPPQMAAFICPLSRPEAFRRALAAGHRTIKLLSYMSLGDFTEPGGAYLPSIQC</sequence>
<dbReference type="EMBL" id="CP001344">
    <property type="protein sequence ID" value="ACL45598.1"/>
    <property type="molecule type" value="Genomic_DNA"/>
</dbReference>
<dbReference type="Gene3D" id="3.40.630.30">
    <property type="match status" value="1"/>
</dbReference>
<feature type="domain" description="N-acetyltransferase" evidence="3">
    <location>
        <begin position="3"/>
        <end position="161"/>
    </location>
</feature>
<evidence type="ECO:0000256" key="1">
    <source>
        <dbReference type="ARBA" id="ARBA00022679"/>
    </source>
</evidence>
<organism evidence="4">
    <name type="scientific">Cyanothece sp. (strain PCC 7425 / ATCC 29141)</name>
    <dbReference type="NCBI Taxonomy" id="395961"/>
    <lineage>
        <taxon>Bacteria</taxon>
        <taxon>Bacillati</taxon>
        <taxon>Cyanobacteriota</taxon>
        <taxon>Cyanophyceae</taxon>
        <taxon>Gomontiellales</taxon>
        <taxon>Cyanothecaceae</taxon>
        <taxon>Cyanothece</taxon>
    </lineage>
</organism>
<dbReference type="STRING" id="395961.Cyan7425_3273"/>
<evidence type="ECO:0000256" key="2">
    <source>
        <dbReference type="ARBA" id="ARBA00023315"/>
    </source>
</evidence>
<name>B8HP11_CYAP4</name>
<dbReference type="KEGG" id="cyn:Cyan7425_3273"/>
<dbReference type="CDD" id="cd04301">
    <property type="entry name" value="NAT_SF"/>
    <property type="match status" value="1"/>
</dbReference>
<keyword evidence="2" id="KW-0012">Acyltransferase</keyword>
<dbReference type="PANTHER" id="PTHR43877">
    <property type="entry name" value="AMINOALKYLPHOSPHONATE N-ACETYLTRANSFERASE-RELATED-RELATED"/>
    <property type="match status" value="1"/>
</dbReference>
<dbReference type="InterPro" id="IPR000182">
    <property type="entry name" value="GNAT_dom"/>
</dbReference>
<dbReference type="PANTHER" id="PTHR43877:SF2">
    <property type="entry name" value="AMINOALKYLPHOSPHONATE N-ACETYLTRANSFERASE-RELATED"/>
    <property type="match status" value="1"/>
</dbReference>
<reference evidence="4" key="1">
    <citation type="submission" date="2009-01" db="EMBL/GenBank/DDBJ databases">
        <title>Complete sequence of chromosome Cyanothece sp. PCC 7425.</title>
        <authorList>
            <consortium name="US DOE Joint Genome Institute"/>
            <person name="Lucas S."/>
            <person name="Copeland A."/>
            <person name="Lapidus A."/>
            <person name="Glavina del Rio T."/>
            <person name="Dalin E."/>
            <person name="Tice H."/>
            <person name="Bruce D."/>
            <person name="Goodwin L."/>
            <person name="Pitluck S."/>
            <person name="Sims D."/>
            <person name="Meineke L."/>
            <person name="Brettin T."/>
            <person name="Detter J.C."/>
            <person name="Han C."/>
            <person name="Larimer F."/>
            <person name="Land M."/>
            <person name="Hauser L."/>
            <person name="Kyrpides N."/>
            <person name="Ovchinnikova G."/>
            <person name="Liberton M."/>
            <person name="Stoeckel J."/>
            <person name="Banerjee A."/>
            <person name="Singh A."/>
            <person name="Page L."/>
            <person name="Sato H."/>
            <person name="Zhao L."/>
            <person name="Sherman L."/>
            <person name="Pakrasi H."/>
            <person name="Richardson P."/>
        </authorList>
    </citation>
    <scope>NUCLEOTIDE SEQUENCE</scope>
    <source>
        <strain evidence="4">PCC 7425</strain>
    </source>
</reference>
<dbReference type="Pfam" id="PF00583">
    <property type="entry name" value="Acetyltransf_1"/>
    <property type="match status" value="1"/>
</dbReference>
<accession>B8HP11</accession>
<gene>
    <name evidence="4" type="ordered locus">Cyan7425_3273</name>
</gene>
<evidence type="ECO:0000313" key="4">
    <source>
        <dbReference type="EMBL" id="ACL45598.1"/>
    </source>
</evidence>
<protein>
    <submittedName>
        <fullName evidence="4">GCN5-related N-acetyltransferase</fullName>
    </submittedName>
</protein>
<dbReference type="InterPro" id="IPR016181">
    <property type="entry name" value="Acyl_CoA_acyltransferase"/>
</dbReference>
<dbReference type="GO" id="GO:0016747">
    <property type="term" value="F:acyltransferase activity, transferring groups other than amino-acyl groups"/>
    <property type="evidence" value="ECO:0007669"/>
    <property type="project" value="InterPro"/>
</dbReference>
<dbReference type="AlphaFoldDB" id="B8HP11"/>
<dbReference type="OrthoDB" id="510731at2"/>